<dbReference type="Pfam" id="PF00512">
    <property type="entry name" value="HisKA"/>
    <property type="match status" value="1"/>
</dbReference>
<dbReference type="Pfam" id="PF02743">
    <property type="entry name" value="dCache_1"/>
    <property type="match status" value="1"/>
</dbReference>
<keyword evidence="5" id="KW-0597">Phosphoprotein</keyword>
<reference evidence="17" key="1">
    <citation type="submission" date="2016-10" db="EMBL/GenBank/DDBJ databases">
        <authorList>
            <person name="Varghese N."/>
            <person name="Submissions S."/>
        </authorList>
    </citation>
    <scope>NUCLEOTIDE SEQUENCE [LARGE SCALE GENOMIC DNA]</scope>
    <source>
        <strain evidence="17">BP1-148</strain>
    </source>
</reference>
<dbReference type="SUPFAM" id="SSF55874">
    <property type="entry name" value="ATPase domain of HSP90 chaperone/DNA topoisomerase II/histidine kinase"/>
    <property type="match status" value="1"/>
</dbReference>
<dbReference type="InterPro" id="IPR003661">
    <property type="entry name" value="HisK_dim/P_dom"/>
</dbReference>
<keyword evidence="7 13" id="KW-0812">Transmembrane</keyword>
<sequence length="642" mass="73335">MKMKIRLHHLSTRLAFVILLLAAPVFITTIGALFLEARQVIRHKAVGRAKSALNASMQRLDRNLLAVQTATEAYSWVLEEQLHPDSFLTLSHKVVALNPHIDGCSVSAEPYLFPEKGRHYSVYTVREPDSVRTVVEEKYEYFQKSWYKLPHDQDAACWEIYFDETDSLTLTIDGMLASYGRPLHNQDNEVVGVISTDLSLLKLTKIINEERPYPNSYFMMLDHDGRYVVHPDSTRLFKKTIFDDADPRTQQDLIALGHQMTAGKEGGMAVYVDGKGYLVCYKPVPGTDWSLAIVCPDNDILKNYYMLTNILVPLLVIGLLIIVLLCYRAVSHSFSNIRELLVKTRMIAEGNLEVYIRRSKRIDDIGRLQNSFAAMLQALQFHMGIVRYITDKLQLRNKELEEATKLAQEANRQKTAFIQNVSHQIRTPLNIVMGFSQVLHDTTGKKEALPEEEMKSIVSTMDHQAKLLHRLISMLFDSSDSGFSEELRTAQFDMVKCNSMARECLEYLKSHYPNIHIELQTEVDDDVCVESNRVYLIRCLSELLYNSAKYSDRQHIVLRIVPTGSAIRFIVEDTGKGISEPYRDLMFKFFTKIDDLSEGLGLGLPLAKRHALNLGGDLWLDDSYQEGCRFVLEIPLKQIEND</sequence>
<dbReference type="AlphaFoldDB" id="A0A1G7WKD9"/>
<evidence type="ECO:0000259" key="15">
    <source>
        <dbReference type="PROSITE" id="PS50885"/>
    </source>
</evidence>
<dbReference type="Gene3D" id="6.10.340.10">
    <property type="match status" value="1"/>
</dbReference>
<dbReference type="PROSITE" id="PS50885">
    <property type="entry name" value="HAMP"/>
    <property type="match status" value="1"/>
</dbReference>
<dbReference type="InterPro" id="IPR005467">
    <property type="entry name" value="His_kinase_dom"/>
</dbReference>
<dbReference type="EC" id="2.7.13.3" evidence="3"/>
<feature type="transmembrane region" description="Helical" evidence="13">
    <location>
        <begin position="304"/>
        <end position="327"/>
    </location>
</feature>
<protein>
    <recommendedName>
        <fullName evidence="3">histidine kinase</fullName>
        <ecNumber evidence="3">2.7.13.3</ecNumber>
    </recommendedName>
</protein>
<dbReference type="Gene3D" id="3.30.450.20">
    <property type="entry name" value="PAS domain"/>
    <property type="match status" value="1"/>
</dbReference>
<dbReference type="Pfam" id="PF02518">
    <property type="entry name" value="HATPase_c"/>
    <property type="match status" value="1"/>
</dbReference>
<dbReference type="PRINTS" id="PR00344">
    <property type="entry name" value="BCTRLSENSOR"/>
</dbReference>
<evidence type="ECO:0000256" key="4">
    <source>
        <dbReference type="ARBA" id="ARBA00022475"/>
    </source>
</evidence>
<dbReference type="Gene3D" id="3.30.565.10">
    <property type="entry name" value="Histidine kinase-like ATPase, C-terminal domain"/>
    <property type="match status" value="1"/>
</dbReference>
<feature type="domain" description="Histidine kinase" evidence="14">
    <location>
        <begin position="420"/>
        <end position="638"/>
    </location>
</feature>
<dbReference type="InterPro" id="IPR033479">
    <property type="entry name" value="dCache_1"/>
</dbReference>
<evidence type="ECO:0000313" key="16">
    <source>
        <dbReference type="EMBL" id="SDG72364.1"/>
    </source>
</evidence>
<evidence type="ECO:0000256" key="1">
    <source>
        <dbReference type="ARBA" id="ARBA00000085"/>
    </source>
</evidence>
<keyword evidence="8 16" id="KW-0418">Kinase</keyword>
<dbReference type="STRING" id="645274.SAMN04487901_10864"/>
<comment type="subcellular location">
    <subcellularLocation>
        <location evidence="2">Cell membrane</location>
        <topology evidence="2">Multi-pass membrane protein</topology>
    </subcellularLocation>
</comment>
<dbReference type="CDD" id="cd12912">
    <property type="entry name" value="PDC2_MCP_like"/>
    <property type="match status" value="1"/>
</dbReference>
<dbReference type="PANTHER" id="PTHR43711:SF26">
    <property type="entry name" value="SENSOR HISTIDINE KINASE RCSC"/>
    <property type="match status" value="1"/>
</dbReference>
<dbReference type="SUPFAM" id="SSF47384">
    <property type="entry name" value="Homodimeric domain of signal transducing histidine kinase"/>
    <property type="match status" value="1"/>
</dbReference>
<feature type="transmembrane region" description="Helical" evidence="13">
    <location>
        <begin position="12"/>
        <end position="35"/>
    </location>
</feature>
<dbReference type="EMBL" id="FNCQ01000008">
    <property type="protein sequence ID" value="SDG72364.1"/>
    <property type="molecule type" value="Genomic_DNA"/>
</dbReference>
<evidence type="ECO:0000256" key="10">
    <source>
        <dbReference type="ARBA" id="ARBA00023012"/>
    </source>
</evidence>
<dbReference type="CDD" id="cd06225">
    <property type="entry name" value="HAMP"/>
    <property type="match status" value="1"/>
</dbReference>
<keyword evidence="12" id="KW-0175">Coiled coil</keyword>
<dbReference type="InterPro" id="IPR004358">
    <property type="entry name" value="Sig_transdc_His_kin-like_C"/>
</dbReference>
<dbReference type="PROSITE" id="PS50109">
    <property type="entry name" value="HIS_KIN"/>
    <property type="match status" value="1"/>
</dbReference>
<dbReference type="GO" id="GO:0000155">
    <property type="term" value="F:phosphorelay sensor kinase activity"/>
    <property type="evidence" value="ECO:0007669"/>
    <property type="project" value="InterPro"/>
</dbReference>
<evidence type="ECO:0000256" key="5">
    <source>
        <dbReference type="ARBA" id="ARBA00022553"/>
    </source>
</evidence>
<dbReference type="CDD" id="cd00082">
    <property type="entry name" value="HisKA"/>
    <property type="match status" value="1"/>
</dbReference>
<dbReference type="PANTHER" id="PTHR43711">
    <property type="entry name" value="TWO-COMPONENT HISTIDINE KINASE"/>
    <property type="match status" value="1"/>
</dbReference>
<keyword evidence="10" id="KW-0902">Two-component regulatory system</keyword>
<dbReference type="CDD" id="cd12913">
    <property type="entry name" value="PDC1_MCP_like"/>
    <property type="match status" value="1"/>
</dbReference>
<dbReference type="InterPro" id="IPR050736">
    <property type="entry name" value="Sensor_HK_Regulatory"/>
</dbReference>
<accession>A0A1G7WKD9</accession>
<dbReference type="InterPro" id="IPR036097">
    <property type="entry name" value="HisK_dim/P_sf"/>
</dbReference>
<dbReference type="InterPro" id="IPR036890">
    <property type="entry name" value="HATPase_C_sf"/>
</dbReference>
<feature type="coiled-coil region" evidence="12">
    <location>
        <begin position="390"/>
        <end position="420"/>
    </location>
</feature>
<proteinExistence type="predicted"/>
<evidence type="ECO:0000259" key="14">
    <source>
        <dbReference type="PROSITE" id="PS50109"/>
    </source>
</evidence>
<evidence type="ECO:0000256" key="8">
    <source>
        <dbReference type="ARBA" id="ARBA00022777"/>
    </source>
</evidence>
<dbReference type="GO" id="GO:0005886">
    <property type="term" value="C:plasma membrane"/>
    <property type="evidence" value="ECO:0007669"/>
    <property type="project" value="UniProtKB-SubCell"/>
</dbReference>
<evidence type="ECO:0000256" key="2">
    <source>
        <dbReference type="ARBA" id="ARBA00004651"/>
    </source>
</evidence>
<evidence type="ECO:0000313" key="17">
    <source>
        <dbReference type="Proteomes" id="UP000198779"/>
    </source>
</evidence>
<keyword evidence="9 13" id="KW-1133">Transmembrane helix</keyword>
<feature type="domain" description="HAMP" evidence="15">
    <location>
        <begin position="337"/>
        <end position="384"/>
    </location>
</feature>
<dbReference type="InterPro" id="IPR003594">
    <property type="entry name" value="HATPase_dom"/>
</dbReference>
<evidence type="ECO:0000256" key="9">
    <source>
        <dbReference type="ARBA" id="ARBA00022989"/>
    </source>
</evidence>
<dbReference type="SMART" id="SM00387">
    <property type="entry name" value="HATPase_c"/>
    <property type="match status" value="1"/>
</dbReference>
<comment type="catalytic activity">
    <reaction evidence="1">
        <text>ATP + protein L-histidine = ADP + protein N-phospho-L-histidine.</text>
        <dbReference type="EC" id="2.7.13.3"/>
    </reaction>
</comment>
<dbReference type="InterPro" id="IPR003660">
    <property type="entry name" value="HAMP_dom"/>
</dbReference>
<dbReference type="SUPFAM" id="SSF158472">
    <property type="entry name" value="HAMP domain-like"/>
    <property type="match status" value="1"/>
</dbReference>
<keyword evidence="6" id="KW-0808">Transferase</keyword>
<keyword evidence="17" id="KW-1185">Reference proteome</keyword>
<evidence type="ECO:0000256" key="6">
    <source>
        <dbReference type="ARBA" id="ARBA00022679"/>
    </source>
</evidence>
<keyword evidence="11 13" id="KW-0472">Membrane</keyword>
<evidence type="ECO:0000256" key="13">
    <source>
        <dbReference type="SAM" id="Phobius"/>
    </source>
</evidence>
<dbReference type="SMART" id="SM00388">
    <property type="entry name" value="HisKA"/>
    <property type="match status" value="1"/>
</dbReference>
<keyword evidence="4" id="KW-1003">Cell membrane</keyword>
<dbReference type="Gene3D" id="1.10.287.130">
    <property type="match status" value="1"/>
</dbReference>
<evidence type="ECO:0000256" key="3">
    <source>
        <dbReference type="ARBA" id="ARBA00012438"/>
    </source>
</evidence>
<evidence type="ECO:0000256" key="11">
    <source>
        <dbReference type="ARBA" id="ARBA00023136"/>
    </source>
</evidence>
<evidence type="ECO:0000256" key="7">
    <source>
        <dbReference type="ARBA" id="ARBA00022692"/>
    </source>
</evidence>
<gene>
    <name evidence="16" type="ORF">SAMN04487901_10864</name>
</gene>
<organism evidence="16 17">
    <name type="scientific">Prevotella communis</name>
    <dbReference type="NCBI Taxonomy" id="2913614"/>
    <lineage>
        <taxon>Bacteria</taxon>
        <taxon>Pseudomonadati</taxon>
        <taxon>Bacteroidota</taxon>
        <taxon>Bacteroidia</taxon>
        <taxon>Bacteroidales</taxon>
        <taxon>Prevotellaceae</taxon>
        <taxon>Prevotella</taxon>
    </lineage>
</organism>
<name>A0A1G7WKD9_9BACT</name>
<dbReference type="Proteomes" id="UP000198779">
    <property type="component" value="Unassembled WGS sequence"/>
</dbReference>
<evidence type="ECO:0000256" key="12">
    <source>
        <dbReference type="SAM" id="Coils"/>
    </source>
</evidence>